<reference evidence="2" key="1">
    <citation type="submission" date="2016-03" db="EMBL/GenBank/DDBJ databases">
        <authorList>
            <person name="Guldener U."/>
        </authorList>
    </citation>
    <scope>NUCLEOTIDE SEQUENCE [LARGE SCALE GENOMIC DNA]</scope>
    <source>
        <strain evidence="2">04CH-RAC-A.6.1</strain>
    </source>
</reference>
<dbReference type="AlphaFoldDB" id="A0A1E1LLP6"/>
<keyword evidence="2" id="KW-1185">Reference proteome</keyword>
<evidence type="ECO:0000313" key="1">
    <source>
        <dbReference type="EMBL" id="CZT11432.1"/>
    </source>
</evidence>
<sequence>MRGWFCQEEYMSTGVQYRYVVGPHRTDMHAAIHVRTDEESVILYSVPSQSKAFITQYCEILEQIKI</sequence>
<accession>A0A1E1LLP6</accession>
<organism evidence="1 2">
    <name type="scientific">Rhynchosporium agropyri</name>
    <dbReference type="NCBI Taxonomy" id="914238"/>
    <lineage>
        <taxon>Eukaryota</taxon>
        <taxon>Fungi</taxon>
        <taxon>Dikarya</taxon>
        <taxon>Ascomycota</taxon>
        <taxon>Pezizomycotina</taxon>
        <taxon>Leotiomycetes</taxon>
        <taxon>Helotiales</taxon>
        <taxon>Ploettnerulaceae</taxon>
        <taxon>Rhynchosporium</taxon>
    </lineage>
</organism>
<evidence type="ECO:0000313" key="2">
    <source>
        <dbReference type="Proteomes" id="UP000178912"/>
    </source>
</evidence>
<protein>
    <submittedName>
        <fullName evidence="1">Uncharacterized protein</fullName>
    </submittedName>
</protein>
<gene>
    <name evidence="1" type="ORF">RAG0_15579</name>
</gene>
<dbReference type="EMBL" id="FJUX01000141">
    <property type="protein sequence ID" value="CZT11432.1"/>
    <property type="molecule type" value="Genomic_DNA"/>
</dbReference>
<name>A0A1E1LLP6_9HELO</name>
<proteinExistence type="predicted"/>
<dbReference type="Proteomes" id="UP000178912">
    <property type="component" value="Unassembled WGS sequence"/>
</dbReference>